<dbReference type="AlphaFoldDB" id="A0A1F8FBS2"/>
<feature type="transmembrane region" description="Helical" evidence="1">
    <location>
        <begin position="137"/>
        <end position="163"/>
    </location>
</feature>
<organism evidence="2 3">
    <name type="scientific">Candidatus Yanofskybacteria bacterium RIFCSPHIGHO2_02_FULL_41_11</name>
    <dbReference type="NCBI Taxonomy" id="1802675"/>
    <lineage>
        <taxon>Bacteria</taxon>
        <taxon>Candidatus Yanofskyibacteriota</taxon>
    </lineage>
</organism>
<protein>
    <submittedName>
        <fullName evidence="2">Uncharacterized protein</fullName>
    </submittedName>
</protein>
<sequence length="219" mass="25272">MSSALTVKEPAGRLILQGDRDIALTQLFNQEQVILGLKQQEKLARTKAKMEARIQLPINQFLDYFCKKYSDKLGKERFTELIRNFNETQIEALADQLAVRARPGMVGQMAFLHSCNAICLTVIFNSIFSIFPHWITILPLYVLVGLFAVSGPLLPMIYLCSLFDCLFESEGMSGSWINNSWRYLRQYKHLKKLYGKNYFPHKKLREKLNLAENTNQVET</sequence>
<keyword evidence="1" id="KW-0812">Transmembrane</keyword>
<comment type="caution">
    <text evidence="2">The sequence shown here is derived from an EMBL/GenBank/DDBJ whole genome shotgun (WGS) entry which is preliminary data.</text>
</comment>
<keyword evidence="1" id="KW-1133">Transmembrane helix</keyword>
<name>A0A1F8FBS2_9BACT</name>
<reference evidence="2 3" key="1">
    <citation type="journal article" date="2016" name="Nat. Commun.">
        <title>Thousands of microbial genomes shed light on interconnected biogeochemical processes in an aquifer system.</title>
        <authorList>
            <person name="Anantharaman K."/>
            <person name="Brown C.T."/>
            <person name="Hug L.A."/>
            <person name="Sharon I."/>
            <person name="Castelle C.J."/>
            <person name="Probst A.J."/>
            <person name="Thomas B.C."/>
            <person name="Singh A."/>
            <person name="Wilkins M.J."/>
            <person name="Karaoz U."/>
            <person name="Brodie E.L."/>
            <person name="Williams K.H."/>
            <person name="Hubbard S.S."/>
            <person name="Banfield J.F."/>
        </authorList>
    </citation>
    <scope>NUCLEOTIDE SEQUENCE [LARGE SCALE GENOMIC DNA]</scope>
</reference>
<accession>A0A1F8FBS2</accession>
<proteinExistence type="predicted"/>
<gene>
    <name evidence="2" type="ORF">A3J46_05560</name>
</gene>
<evidence type="ECO:0000313" key="2">
    <source>
        <dbReference type="EMBL" id="OGN10644.1"/>
    </source>
</evidence>
<keyword evidence="1" id="KW-0472">Membrane</keyword>
<dbReference type="Proteomes" id="UP000177167">
    <property type="component" value="Unassembled WGS sequence"/>
</dbReference>
<evidence type="ECO:0000256" key="1">
    <source>
        <dbReference type="SAM" id="Phobius"/>
    </source>
</evidence>
<evidence type="ECO:0000313" key="3">
    <source>
        <dbReference type="Proteomes" id="UP000177167"/>
    </source>
</evidence>
<feature type="transmembrane region" description="Helical" evidence="1">
    <location>
        <begin position="110"/>
        <end position="131"/>
    </location>
</feature>
<dbReference type="EMBL" id="MGJP01000003">
    <property type="protein sequence ID" value="OGN10644.1"/>
    <property type="molecule type" value="Genomic_DNA"/>
</dbReference>